<sequence length="89" mass="9862">MFAPANVAHFELKIPTVRNDFKVLAFNGTEAISRLYTINIELSQRLCAEEGIAWHLQPSPYGHRLEETPYQPGSGICQVPKQQSGAAHA</sequence>
<evidence type="ECO:0000313" key="2">
    <source>
        <dbReference type="Proteomes" id="UP000409037"/>
    </source>
</evidence>
<evidence type="ECO:0000313" key="1">
    <source>
        <dbReference type="EMBL" id="VVO01814.1"/>
    </source>
</evidence>
<proteinExistence type="predicted"/>
<dbReference type="OrthoDB" id="7029438at2"/>
<dbReference type="Gene3D" id="2.30.110.50">
    <property type="match status" value="1"/>
</dbReference>
<dbReference type="RefSeq" id="WP_150798309.1">
    <property type="nucleotide sequence ID" value="NZ_CABVHU010000006.1"/>
</dbReference>
<organism evidence="1 2">
    <name type="scientific">Pseudomonas fluorescens</name>
    <dbReference type="NCBI Taxonomy" id="294"/>
    <lineage>
        <taxon>Bacteria</taxon>
        <taxon>Pseudomonadati</taxon>
        <taxon>Pseudomonadota</taxon>
        <taxon>Gammaproteobacteria</taxon>
        <taxon>Pseudomonadales</taxon>
        <taxon>Pseudomonadaceae</taxon>
        <taxon>Pseudomonas</taxon>
    </lineage>
</organism>
<dbReference type="Proteomes" id="UP000409037">
    <property type="component" value="Unassembled WGS sequence"/>
</dbReference>
<dbReference type="AlphaFoldDB" id="A0A5E7D1V7"/>
<protein>
    <submittedName>
        <fullName evidence="1">Uncharacterized protein</fullName>
    </submittedName>
</protein>
<gene>
    <name evidence="1" type="ORF">PS833_02715</name>
</gene>
<name>A0A5E7D1V7_PSEFL</name>
<reference evidence="1 2" key="1">
    <citation type="submission" date="2019-09" db="EMBL/GenBank/DDBJ databases">
        <authorList>
            <person name="Chandra G."/>
            <person name="Truman W A."/>
        </authorList>
    </citation>
    <scope>NUCLEOTIDE SEQUENCE [LARGE SCALE GENOMIC DNA]</scope>
    <source>
        <strain evidence="1">PS833</strain>
    </source>
</reference>
<dbReference type="EMBL" id="CABVHU010000006">
    <property type="protein sequence ID" value="VVO01814.1"/>
    <property type="molecule type" value="Genomic_DNA"/>
</dbReference>
<accession>A0A5E7D1V7</accession>